<evidence type="ECO:0000256" key="4">
    <source>
        <dbReference type="ARBA" id="ARBA00022842"/>
    </source>
</evidence>
<reference evidence="5" key="1">
    <citation type="submission" date="2021-01" db="EMBL/GenBank/DDBJ databases">
        <title>Genome public.</title>
        <authorList>
            <person name="Liu C."/>
            <person name="Sun Q."/>
        </authorList>
    </citation>
    <scope>NUCLEOTIDE SEQUENCE</scope>
    <source>
        <strain evidence="5">M6</strain>
    </source>
</reference>
<dbReference type="InterPro" id="IPR006439">
    <property type="entry name" value="HAD-SF_hydro_IA"/>
</dbReference>
<dbReference type="SFLD" id="SFLDS00003">
    <property type="entry name" value="Haloacid_Dehalogenase"/>
    <property type="match status" value="1"/>
</dbReference>
<dbReference type="Gene3D" id="3.40.50.1000">
    <property type="entry name" value="HAD superfamily/HAD-like"/>
    <property type="match status" value="1"/>
</dbReference>
<dbReference type="GO" id="GO:0044281">
    <property type="term" value="P:small molecule metabolic process"/>
    <property type="evidence" value="ECO:0007669"/>
    <property type="project" value="UniProtKB-ARBA"/>
</dbReference>
<dbReference type="RefSeq" id="WP_201428068.1">
    <property type="nucleotide sequence ID" value="NZ_JAEQMG010000125.1"/>
</dbReference>
<evidence type="ECO:0000256" key="2">
    <source>
        <dbReference type="ARBA" id="ARBA00022723"/>
    </source>
</evidence>
<dbReference type="PANTHER" id="PTHR46470">
    <property type="entry name" value="N-ACYLNEURAMINATE-9-PHOSPHATASE"/>
    <property type="match status" value="1"/>
</dbReference>
<sequence length="249" mass="28860">MYKNIIFDLYGTLIDIRTDEFSLDFWRKAVQVFATKGASFSPNELRTSYTKYVKRALRHERLRHPIFKHVDIDLLQVFRRLYQDKGINADVTLLRDTAHRFRKDSTLMIRLYDGVIELLEGLKAAGRGVYLLSNAQESFTIPEMDELGILKYFDGIMISSEEKVSKPQKQFFTKLLERYRLDPKECLMVGNDKNADMLGAKSVGIDGLYIHQEISPEVKDESEVTALRKIMDGDVRKLLGTIMELDHEE</sequence>
<dbReference type="InterPro" id="IPR051400">
    <property type="entry name" value="HAD-like_hydrolase"/>
</dbReference>
<dbReference type="Pfam" id="PF00702">
    <property type="entry name" value="Hydrolase"/>
    <property type="match status" value="1"/>
</dbReference>
<dbReference type="SFLD" id="SFLDG01129">
    <property type="entry name" value="C1.5:_HAD__Beta-PGM__Phosphata"/>
    <property type="match status" value="1"/>
</dbReference>
<dbReference type="InterPro" id="IPR036412">
    <property type="entry name" value="HAD-like_sf"/>
</dbReference>
<protein>
    <submittedName>
        <fullName evidence="5">HAD family hydrolase</fullName>
    </submittedName>
</protein>
<dbReference type="GO" id="GO:0016791">
    <property type="term" value="F:phosphatase activity"/>
    <property type="evidence" value="ECO:0007669"/>
    <property type="project" value="TreeGrafter"/>
</dbReference>
<dbReference type="NCBIfam" id="TIGR01549">
    <property type="entry name" value="HAD-SF-IA-v1"/>
    <property type="match status" value="1"/>
</dbReference>
<evidence type="ECO:0000313" key="5">
    <source>
        <dbReference type="EMBL" id="MBK6089323.1"/>
    </source>
</evidence>
<dbReference type="SUPFAM" id="SSF56784">
    <property type="entry name" value="HAD-like"/>
    <property type="match status" value="1"/>
</dbReference>
<dbReference type="PANTHER" id="PTHR46470:SF2">
    <property type="entry name" value="GLYCERALDEHYDE 3-PHOSPHATE PHOSPHATASE"/>
    <property type="match status" value="1"/>
</dbReference>
<gene>
    <name evidence="5" type="ORF">JKK62_11845</name>
</gene>
<keyword evidence="3 5" id="KW-0378">Hydrolase</keyword>
<comment type="caution">
    <text evidence="5">The sequence shown here is derived from an EMBL/GenBank/DDBJ whole genome shotgun (WGS) entry which is preliminary data.</text>
</comment>
<name>A0A934WSV3_9FIRM</name>
<dbReference type="NCBIfam" id="TIGR01509">
    <property type="entry name" value="HAD-SF-IA-v3"/>
    <property type="match status" value="1"/>
</dbReference>
<keyword evidence="4" id="KW-0460">Magnesium</keyword>
<keyword evidence="6" id="KW-1185">Reference proteome</keyword>
<evidence type="ECO:0000256" key="1">
    <source>
        <dbReference type="ARBA" id="ARBA00001946"/>
    </source>
</evidence>
<dbReference type="Proteomes" id="UP000633365">
    <property type="component" value="Unassembled WGS sequence"/>
</dbReference>
<dbReference type="GO" id="GO:0046872">
    <property type="term" value="F:metal ion binding"/>
    <property type="evidence" value="ECO:0007669"/>
    <property type="project" value="UniProtKB-KW"/>
</dbReference>
<accession>A0A934WSV3</accession>
<evidence type="ECO:0000313" key="6">
    <source>
        <dbReference type="Proteomes" id="UP000633365"/>
    </source>
</evidence>
<organism evidence="5 6">
    <name type="scientific">Ruminococcus difficilis</name>
    <dbReference type="NCBI Taxonomy" id="2763069"/>
    <lineage>
        <taxon>Bacteria</taxon>
        <taxon>Bacillati</taxon>
        <taxon>Bacillota</taxon>
        <taxon>Clostridia</taxon>
        <taxon>Eubacteriales</taxon>
        <taxon>Oscillospiraceae</taxon>
        <taxon>Ruminococcus</taxon>
    </lineage>
</organism>
<dbReference type="InterPro" id="IPR023214">
    <property type="entry name" value="HAD_sf"/>
</dbReference>
<comment type="cofactor">
    <cofactor evidence="1">
        <name>Mg(2+)</name>
        <dbReference type="ChEBI" id="CHEBI:18420"/>
    </cofactor>
</comment>
<dbReference type="Gene3D" id="1.10.150.520">
    <property type="match status" value="1"/>
</dbReference>
<dbReference type="AlphaFoldDB" id="A0A934WSV3"/>
<dbReference type="EMBL" id="JAEQMG010000125">
    <property type="protein sequence ID" value="MBK6089323.1"/>
    <property type="molecule type" value="Genomic_DNA"/>
</dbReference>
<keyword evidence="2" id="KW-0479">Metal-binding</keyword>
<proteinExistence type="predicted"/>
<evidence type="ECO:0000256" key="3">
    <source>
        <dbReference type="ARBA" id="ARBA00022801"/>
    </source>
</evidence>